<dbReference type="Gene3D" id="1.20.1050.130">
    <property type="match status" value="1"/>
</dbReference>
<evidence type="ECO:0000256" key="4">
    <source>
        <dbReference type="ARBA" id="ARBA00022833"/>
    </source>
</evidence>
<dbReference type="OrthoDB" id="1306014at2759"/>
<evidence type="ECO:0000256" key="2">
    <source>
        <dbReference type="ARBA" id="ARBA00022723"/>
    </source>
</evidence>
<dbReference type="InterPro" id="IPR003656">
    <property type="entry name" value="Znf_BED"/>
</dbReference>
<dbReference type="CDD" id="cd20908">
    <property type="entry name" value="SUF4-like"/>
    <property type="match status" value="1"/>
</dbReference>
<keyword evidence="2" id="KW-0479">Metal-binding</keyword>
<evidence type="ECO:0000256" key="3">
    <source>
        <dbReference type="ARBA" id="ARBA00022771"/>
    </source>
</evidence>
<dbReference type="SUPFAM" id="SSF47616">
    <property type="entry name" value="GST C-terminal domain-like"/>
    <property type="match status" value="1"/>
</dbReference>
<evidence type="ECO:0000256" key="1">
    <source>
        <dbReference type="ARBA" id="ARBA00004123"/>
    </source>
</evidence>
<dbReference type="GO" id="GO:0008270">
    <property type="term" value="F:zinc ion binding"/>
    <property type="evidence" value="ECO:0007669"/>
    <property type="project" value="UniProtKB-KW"/>
</dbReference>
<evidence type="ECO:0000259" key="8">
    <source>
        <dbReference type="PROSITE" id="PS50808"/>
    </source>
</evidence>
<dbReference type="EMBL" id="CAJPVJ010000394">
    <property type="protein sequence ID" value="CAG2162315.1"/>
    <property type="molecule type" value="Genomic_DNA"/>
</dbReference>
<dbReference type="GO" id="GO:0003677">
    <property type="term" value="F:DNA binding"/>
    <property type="evidence" value="ECO:0007669"/>
    <property type="project" value="InterPro"/>
</dbReference>
<dbReference type="InterPro" id="IPR036282">
    <property type="entry name" value="Glutathione-S-Trfase_C_sf"/>
</dbReference>
<proteinExistence type="predicted"/>
<dbReference type="EMBL" id="OC915219">
    <property type="protein sequence ID" value="CAD7639309.1"/>
    <property type="molecule type" value="Genomic_DNA"/>
</dbReference>
<reference evidence="9" key="1">
    <citation type="submission" date="2020-11" db="EMBL/GenBank/DDBJ databases">
        <authorList>
            <person name="Tran Van P."/>
        </authorList>
    </citation>
    <scope>NUCLEOTIDE SEQUENCE</scope>
</reference>
<dbReference type="PANTHER" id="PTHR23215:SF0">
    <property type="entry name" value="BUB3-INTERACTING AND GLEBS MOTIF-CONTAINING PROTEIN ZNF207"/>
    <property type="match status" value="1"/>
</dbReference>
<keyword evidence="10" id="KW-1185">Reference proteome</keyword>
<dbReference type="PROSITE" id="PS50808">
    <property type="entry name" value="ZF_BED"/>
    <property type="match status" value="1"/>
</dbReference>
<feature type="region of interest" description="Disordered" evidence="7">
    <location>
        <begin position="60"/>
        <end position="85"/>
    </location>
</feature>
<comment type="subcellular location">
    <subcellularLocation>
        <location evidence="1">Nucleus</location>
    </subcellularLocation>
</comment>
<dbReference type="GO" id="GO:0005634">
    <property type="term" value="C:nucleus"/>
    <property type="evidence" value="ECO:0007669"/>
    <property type="project" value="UniProtKB-SubCell"/>
</dbReference>
<evidence type="ECO:0000313" key="9">
    <source>
        <dbReference type="EMBL" id="CAD7639309.1"/>
    </source>
</evidence>
<dbReference type="Pfam" id="PF18569">
    <property type="entry name" value="Thioredoxin_16"/>
    <property type="match status" value="1"/>
</dbReference>
<evidence type="ECO:0000256" key="6">
    <source>
        <dbReference type="PROSITE-ProRule" id="PRU00027"/>
    </source>
</evidence>
<dbReference type="PANTHER" id="PTHR23215">
    <property type="entry name" value="ZINC FINGER PROTEIN 207"/>
    <property type="match status" value="1"/>
</dbReference>
<organism evidence="9">
    <name type="scientific">Oppiella nova</name>
    <dbReference type="NCBI Taxonomy" id="334625"/>
    <lineage>
        <taxon>Eukaryota</taxon>
        <taxon>Metazoa</taxon>
        <taxon>Ecdysozoa</taxon>
        <taxon>Arthropoda</taxon>
        <taxon>Chelicerata</taxon>
        <taxon>Arachnida</taxon>
        <taxon>Acari</taxon>
        <taxon>Acariformes</taxon>
        <taxon>Sarcoptiformes</taxon>
        <taxon>Oribatida</taxon>
        <taxon>Brachypylina</taxon>
        <taxon>Oppioidea</taxon>
        <taxon>Oppiidae</taxon>
        <taxon>Oppiella</taxon>
    </lineage>
</organism>
<keyword evidence="3 6" id="KW-0863">Zinc-finger</keyword>
<keyword evidence="4" id="KW-0862">Zinc</keyword>
<dbReference type="SMART" id="SM00355">
    <property type="entry name" value="ZnF_C2H2"/>
    <property type="match status" value="2"/>
</dbReference>
<feature type="domain" description="BED-type" evidence="8">
    <location>
        <begin position="315"/>
        <end position="374"/>
    </location>
</feature>
<dbReference type="Proteomes" id="UP000728032">
    <property type="component" value="Unassembled WGS sequence"/>
</dbReference>
<accession>A0A7R9LCS8</accession>
<evidence type="ECO:0000313" key="10">
    <source>
        <dbReference type="Proteomes" id="UP000728032"/>
    </source>
</evidence>
<sequence length="458" mass="51871">MPLIYGSLANGVTAESNGPLVDHKLITQLDPQLALNPLKDLKSRQELLIKRIQALEEALDSTTRSNTSGEDSHNKPLNNVSTTSSSVGCSDEVLDTMKDVVIYSNINSIPLSVLSVIKLMRSLGVKVLTKFYFHSSLKWTSDSHSDYLNKTLSLIDFNSTSDESGVEKRLDNHLIISFIFKEISEHQMIVTSNQSIPIASEANILRFVARIGAKLRPELSSLYEGIEDISRLTVVDNFVDEINTKLYVESDKQSEYYSQLDSHLSRNKYLSAISPSIADLLLFSRLNHRSDKRKLSTNLEKWLQSMRQFIGANSAKPSTPWCWYCNREFDDEKILIQHQKAKHFKCHICHKKLYTGPGLAIHCMQVHKETIDKIPNALPNRNNVDIEIYGMEGIPDADIKEHERSKETIDKIPNALPNRNNVDIEIYGMEGIPDADIKEHERSKGLECKPQTESKPEH</sequence>
<dbReference type="InterPro" id="IPR041503">
    <property type="entry name" value="AIMP2_thioredoxin"/>
</dbReference>
<gene>
    <name evidence="9" type="ORF">ONB1V03_LOCUS1911</name>
</gene>
<name>A0A7R9LCS8_9ACAR</name>
<evidence type="ECO:0000256" key="5">
    <source>
        <dbReference type="ARBA" id="ARBA00023242"/>
    </source>
</evidence>
<dbReference type="AlphaFoldDB" id="A0A7R9LCS8"/>
<keyword evidence="5" id="KW-0539">Nucleus</keyword>
<dbReference type="PROSITE" id="PS00028">
    <property type="entry name" value="ZINC_FINGER_C2H2_1"/>
    <property type="match status" value="2"/>
</dbReference>
<dbReference type="InterPro" id="IPR013087">
    <property type="entry name" value="Znf_C2H2_type"/>
</dbReference>
<evidence type="ECO:0000256" key="7">
    <source>
        <dbReference type="SAM" id="MobiDB-lite"/>
    </source>
</evidence>
<protein>
    <recommendedName>
        <fullName evidence="8">BED-type domain-containing protein</fullName>
    </recommendedName>
</protein>